<keyword evidence="3" id="KW-0732">Signal</keyword>
<keyword evidence="2" id="KW-0964">Secreted</keyword>
<evidence type="ECO:0000256" key="1">
    <source>
        <dbReference type="ARBA" id="ARBA00004613"/>
    </source>
</evidence>
<gene>
    <name evidence="7" type="ORF">PBRASI_LOCUS3528</name>
</gene>
<dbReference type="PANTHER" id="PTHR34043:SF3">
    <property type="entry name" value="ALPHA_BETA-HYDROLASES SUPERFAMILY PROTEIN"/>
    <property type="match status" value="1"/>
</dbReference>
<name>A0A9N9A7C3_9GLOM</name>
<dbReference type="GO" id="GO:0016787">
    <property type="term" value="F:hydrolase activity"/>
    <property type="evidence" value="ECO:0007669"/>
    <property type="project" value="UniProtKB-KW"/>
</dbReference>
<evidence type="ECO:0000259" key="6">
    <source>
        <dbReference type="Pfam" id="PF24708"/>
    </source>
</evidence>
<comment type="caution">
    <text evidence="7">The sequence shown here is derived from an EMBL/GenBank/DDBJ whole genome shotgun (WGS) entry which is preliminary data.</text>
</comment>
<reference evidence="7" key="1">
    <citation type="submission" date="2021-06" db="EMBL/GenBank/DDBJ databases">
        <authorList>
            <person name="Kallberg Y."/>
            <person name="Tangrot J."/>
            <person name="Rosling A."/>
        </authorList>
    </citation>
    <scope>NUCLEOTIDE SEQUENCE</scope>
    <source>
        <strain evidence="7">BR232B</strain>
    </source>
</reference>
<feature type="domain" description="Lipase-like C-terminal" evidence="6">
    <location>
        <begin position="21"/>
        <end position="421"/>
    </location>
</feature>
<dbReference type="PANTHER" id="PTHR34043">
    <property type="entry name" value="ALPHA/BETA-HYDROLASES SUPERFAMILY PROTEIN"/>
    <property type="match status" value="1"/>
</dbReference>
<keyword evidence="4" id="KW-0378">Hydrolase</keyword>
<dbReference type="InterPro" id="IPR029058">
    <property type="entry name" value="AB_hydrolase_fold"/>
</dbReference>
<dbReference type="GO" id="GO:0006629">
    <property type="term" value="P:lipid metabolic process"/>
    <property type="evidence" value="ECO:0007669"/>
    <property type="project" value="UniProtKB-KW"/>
</dbReference>
<dbReference type="EMBL" id="CAJVPI010000322">
    <property type="protein sequence ID" value="CAG8519106.1"/>
    <property type="molecule type" value="Genomic_DNA"/>
</dbReference>
<comment type="subcellular location">
    <subcellularLocation>
        <location evidence="1">Secreted</location>
    </subcellularLocation>
</comment>
<evidence type="ECO:0000256" key="5">
    <source>
        <dbReference type="ARBA" id="ARBA00023098"/>
    </source>
</evidence>
<sequence>MSYEFEAFENVDNRYPSSTANAIPVVFVEGFLGPGVPEYWGPLEHIFAGNEEKSIKARRCIFVKPGCGSSLHDRAVEIFYQLKGGRASVGLLTQVDYGEAHAKEFGHVQYGRKYDGLYPEWSVEKPLHFIGHSLGGNTLWKLQQLLAAKDFFPSQFTPHPDMMCSLTTVSAPLRGSQSVYILGSRHDAPGRVRPFSFGCWLARCVHLYEYFDIKWLKNKFYDFNVDHWGFSCRNNKNIEIADENEVDELKIETKQEETTQRKYGLWRCLLESPWLYSKDNAPYDMTIHAMKELNETSRMFSNTFYRSYVASMTREDLQTQYHYPQFSFSFQLPIYVLSRQIGRYQFPSSLTIPPSELSEWYENDGVCPVISQRHPRPCASGYCFHHQGLPPVDGSGKAKPRTGVWEVWEIKEADHFSLVPTWKGTEMQQRFYEGYRKHLDNIDDLIHDGSVKTSKHETG</sequence>
<evidence type="ECO:0000256" key="3">
    <source>
        <dbReference type="ARBA" id="ARBA00022729"/>
    </source>
</evidence>
<keyword evidence="8" id="KW-1185">Reference proteome</keyword>
<protein>
    <submittedName>
        <fullName evidence="7">7648_t:CDS:1</fullName>
    </submittedName>
</protein>
<organism evidence="7 8">
    <name type="scientific">Paraglomus brasilianum</name>
    <dbReference type="NCBI Taxonomy" id="144538"/>
    <lineage>
        <taxon>Eukaryota</taxon>
        <taxon>Fungi</taxon>
        <taxon>Fungi incertae sedis</taxon>
        <taxon>Mucoromycota</taxon>
        <taxon>Glomeromycotina</taxon>
        <taxon>Glomeromycetes</taxon>
        <taxon>Paraglomerales</taxon>
        <taxon>Paraglomeraceae</taxon>
        <taxon>Paraglomus</taxon>
    </lineage>
</organism>
<evidence type="ECO:0000313" key="8">
    <source>
        <dbReference type="Proteomes" id="UP000789739"/>
    </source>
</evidence>
<dbReference type="Pfam" id="PF24708">
    <property type="entry name" value="Lip_C"/>
    <property type="match status" value="1"/>
</dbReference>
<dbReference type="SUPFAM" id="SSF53474">
    <property type="entry name" value="alpha/beta-Hydrolases"/>
    <property type="match status" value="1"/>
</dbReference>
<evidence type="ECO:0000313" key="7">
    <source>
        <dbReference type="EMBL" id="CAG8519106.1"/>
    </source>
</evidence>
<dbReference type="Proteomes" id="UP000789739">
    <property type="component" value="Unassembled WGS sequence"/>
</dbReference>
<evidence type="ECO:0000256" key="2">
    <source>
        <dbReference type="ARBA" id="ARBA00022525"/>
    </source>
</evidence>
<proteinExistence type="predicted"/>
<accession>A0A9N9A7C3</accession>
<dbReference type="AlphaFoldDB" id="A0A9N9A7C3"/>
<dbReference type="OrthoDB" id="206848at2759"/>
<keyword evidence="5" id="KW-0443">Lipid metabolism</keyword>
<dbReference type="InterPro" id="IPR056304">
    <property type="entry name" value="Lip-like_C"/>
</dbReference>
<dbReference type="GO" id="GO:0005576">
    <property type="term" value="C:extracellular region"/>
    <property type="evidence" value="ECO:0007669"/>
    <property type="project" value="UniProtKB-SubCell"/>
</dbReference>
<dbReference type="Gene3D" id="3.40.50.1820">
    <property type="entry name" value="alpha/beta hydrolase"/>
    <property type="match status" value="1"/>
</dbReference>
<evidence type="ECO:0000256" key="4">
    <source>
        <dbReference type="ARBA" id="ARBA00022801"/>
    </source>
</evidence>